<evidence type="ECO:0000313" key="2">
    <source>
        <dbReference type="EMBL" id="GAA5508015.1"/>
    </source>
</evidence>
<accession>A0ABP9VTT0</accession>
<comment type="caution">
    <text evidence="2">The sequence shown here is derived from an EMBL/GenBank/DDBJ whole genome shotgun (WGS) entry which is preliminary data.</text>
</comment>
<keyword evidence="3" id="KW-1185">Reference proteome</keyword>
<proteinExistence type="predicted"/>
<dbReference type="EMBL" id="BAABRO010000007">
    <property type="protein sequence ID" value="GAA5508015.1"/>
    <property type="molecule type" value="Genomic_DNA"/>
</dbReference>
<gene>
    <name evidence="2" type="ORF">Rcae01_03475</name>
</gene>
<protein>
    <recommendedName>
        <fullName evidence="4">Transposase</fullName>
    </recommendedName>
</protein>
<name>A0ABP9VTT0_9BACT</name>
<evidence type="ECO:0000256" key="1">
    <source>
        <dbReference type="SAM" id="MobiDB-lite"/>
    </source>
</evidence>
<evidence type="ECO:0008006" key="4">
    <source>
        <dbReference type="Google" id="ProtNLM"/>
    </source>
</evidence>
<feature type="compositionally biased region" description="Polar residues" evidence="1">
    <location>
        <begin position="165"/>
        <end position="178"/>
    </location>
</feature>
<sequence length="194" mass="22230">MLIPTTLRDWHRKFAPTPKPCDDNASVEQLTAEVKRLRKELARVEMEREIQKNRRRDSRKSRSEIRLDQKQQRHLPNRCDVSCLKGQQEWLLQVVLGLAKSAQTANIQLCSASTSRMPRQLWKLQDIATIEGGSLHGIRLPQHRRSCNARIRHSKPGCTVIQADNNASRSIQTTSTKLARSDIHSRPTQPEMGN</sequence>
<evidence type="ECO:0000313" key="3">
    <source>
        <dbReference type="Proteomes" id="UP001416858"/>
    </source>
</evidence>
<dbReference type="Proteomes" id="UP001416858">
    <property type="component" value="Unassembled WGS sequence"/>
</dbReference>
<feature type="region of interest" description="Disordered" evidence="1">
    <location>
        <begin position="48"/>
        <end position="71"/>
    </location>
</feature>
<feature type="compositionally biased region" description="Basic and acidic residues" evidence="1">
    <location>
        <begin position="60"/>
        <end position="71"/>
    </location>
</feature>
<feature type="region of interest" description="Disordered" evidence="1">
    <location>
        <begin position="165"/>
        <end position="194"/>
    </location>
</feature>
<organism evidence="2 3">
    <name type="scientific">Novipirellula caenicola</name>
    <dbReference type="NCBI Taxonomy" id="1536901"/>
    <lineage>
        <taxon>Bacteria</taxon>
        <taxon>Pseudomonadati</taxon>
        <taxon>Planctomycetota</taxon>
        <taxon>Planctomycetia</taxon>
        <taxon>Pirellulales</taxon>
        <taxon>Pirellulaceae</taxon>
        <taxon>Novipirellula</taxon>
    </lineage>
</organism>
<reference evidence="2 3" key="1">
    <citation type="submission" date="2024-02" db="EMBL/GenBank/DDBJ databases">
        <title>Rhodopirellula caenicola NBRC 110016.</title>
        <authorList>
            <person name="Ichikawa N."/>
            <person name="Katano-Makiyama Y."/>
            <person name="Hidaka K."/>
        </authorList>
    </citation>
    <scope>NUCLEOTIDE SEQUENCE [LARGE SCALE GENOMIC DNA]</scope>
    <source>
        <strain evidence="2 3">NBRC 110016</strain>
    </source>
</reference>